<reference evidence="2" key="1">
    <citation type="submission" date="2023-03" db="EMBL/GenBank/DDBJ databases">
        <title>Massive genome expansion in bonnet fungi (Mycena s.s.) driven by repeated elements and novel gene families across ecological guilds.</title>
        <authorList>
            <consortium name="Lawrence Berkeley National Laboratory"/>
            <person name="Harder C.B."/>
            <person name="Miyauchi S."/>
            <person name="Viragh M."/>
            <person name="Kuo A."/>
            <person name="Thoen E."/>
            <person name="Andreopoulos B."/>
            <person name="Lu D."/>
            <person name="Skrede I."/>
            <person name="Drula E."/>
            <person name="Henrissat B."/>
            <person name="Morin E."/>
            <person name="Kohler A."/>
            <person name="Barry K."/>
            <person name="LaButti K."/>
            <person name="Morin E."/>
            <person name="Salamov A."/>
            <person name="Lipzen A."/>
            <person name="Mereny Z."/>
            <person name="Hegedus B."/>
            <person name="Baldrian P."/>
            <person name="Stursova M."/>
            <person name="Weitz H."/>
            <person name="Taylor A."/>
            <person name="Grigoriev I.V."/>
            <person name="Nagy L.G."/>
            <person name="Martin F."/>
            <person name="Kauserud H."/>
        </authorList>
    </citation>
    <scope>NUCLEOTIDE SEQUENCE</scope>
    <source>
        <strain evidence="2">CBHHK173m</strain>
    </source>
</reference>
<evidence type="ECO:0000313" key="2">
    <source>
        <dbReference type="EMBL" id="KAJ7081797.1"/>
    </source>
</evidence>
<name>A0AAD6XR27_9AGAR</name>
<dbReference type="AlphaFoldDB" id="A0AAD6XR27"/>
<feature type="compositionally biased region" description="Polar residues" evidence="1">
    <location>
        <begin position="356"/>
        <end position="366"/>
    </location>
</feature>
<organism evidence="2 3">
    <name type="scientific">Mycena belliarum</name>
    <dbReference type="NCBI Taxonomy" id="1033014"/>
    <lineage>
        <taxon>Eukaryota</taxon>
        <taxon>Fungi</taxon>
        <taxon>Dikarya</taxon>
        <taxon>Basidiomycota</taxon>
        <taxon>Agaricomycotina</taxon>
        <taxon>Agaricomycetes</taxon>
        <taxon>Agaricomycetidae</taxon>
        <taxon>Agaricales</taxon>
        <taxon>Marasmiineae</taxon>
        <taxon>Mycenaceae</taxon>
        <taxon>Mycena</taxon>
    </lineage>
</organism>
<comment type="caution">
    <text evidence="2">The sequence shown here is derived from an EMBL/GenBank/DDBJ whole genome shotgun (WGS) entry which is preliminary data.</text>
</comment>
<evidence type="ECO:0000256" key="1">
    <source>
        <dbReference type="SAM" id="MobiDB-lite"/>
    </source>
</evidence>
<feature type="region of interest" description="Disordered" evidence="1">
    <location>
        <begin position="200"/>
        <end position="558"/>
    </location>
</feature>
<feature type="compositionally biased region" description="Acidic residues" evidence="1">
    <location>
        <begin position="449"/>
        <end position="458"/>
    </location>
</feature>
<feature type="compositionally biased region" description="Polar residues" evidence="1">
    <location>
        <begin position="82"/>
        <end position="107"/>
    </location>
</feature>
<dbReference type="Proteomes" id="UP001222325">
    <property type="component" value="Unassembled WGS sequence"/>
</dbReference>
<proteinExistence type="predicted"/>
<keyword evidence="3" id="KW-1185">Reference proteome</keyword>
<gene>
    <name evidence="2" type="ORF">B0H15DRAFT_952818</name>
</gene>
<dbReference type="EMBL" id="JARJCN010000048">
    <property type="protein sequence ID" value="KAJ7081797.1"/>
    <property type="molecule type" value="Genomic_DNA"/>
</dbReference>
<feature type="region of interest" description="Disordered" evidence="1">
    <location>
        <begin position="76"/>
        <end position="109"/>
    </location>
</feature>
<feature type="region of interest" description="Disordered" evidence="1">
    <location>
        <begin position="1"/>
        <end position="22"/>
    </location>
</feature>
<feature type="region of interest" description="Disordered" evidence="1">
    <location>
        <begin position="139"/>
        <end position="158"/>
    </location>
</feature>
<protein>
    <submittedName>
        <fullName evidence="2">Uncharacterized protein</fullName>
    </submittedName>
</protein>
<sequence length="585" mass="61859">MSSLLGRRAKAEAPPAPDLLRGVSEKLLVADPGGTENIYPTAIGRPTTLRRVTEPAACAEPANKKSRTLFRKITTKFKGSRTRSTSPSANNRRPAVSQGTASATAQEARNAALRARGLLPPLPMSVQEQQQDMRIAVVPSPESGETSALQRRPTAANRIKEEWEAKNRERLTEFRFGGNSPQSSPSQQNFPVHGLDAVKEVDTPLPSPLPSPDAQAAPQPDPGEVGMEFGQEVECKAPRAPPPTLSLARGHHLSPPLMRAWSDTPPEPHLFPLPPSPAPTSSENNNFASLMAAFAPTPPSENTPPLEHIQLAPASSTSLPSPPSPSASDVGLSSGPSGVETPRPPRGDATPRVHVSPTTLAPTRSASLPLDASETESNLEATSLLFDSADTHSHSTIDTDDASTGARMRGGGAGKAVRNSTFEPTAHHAIPVIVESPAEEREIVLSSTFDDDDDEPEAEAPLPSGKAPKRRATTDQVAPAAERRKSLGLSAMASIRRTMGFNRKSTGGAPSGFDATKLPPSPTLNAGFAAQQGQGQVRARGRPPAAGHAQRLSVSPTMHDLGSILHEVGKIEDEESRRMTEVAFM</sequence>
<evidence type="ECO:0000313" key="3">
    <source>
        <dbReference type="Proteomes" id="UP001222325"/>
    </source>
</evidence>
<feature type="compositionally biased region" description="Low complexity" evidence="1">
    <location>
        <begin position="526"/>
        <end position="547"/>
    </location>
</feature>
<feature type="compositionally biased region" description="Pro residues" evidence="1">
    <location>
        <begin position="265"/>
        <end position="278"/>
    </location>
</feature>
<accession>A0AAD6XR27</accession>